<evidence type="ECO:0000256" key="2">
    <source>
        <dbReference type="ARBA" id="ARBA00008892"/>
    </source>
</evidence>
<keyword evidence="11 13" id="KW-0472">Membrane</keyword>
<evidence type="ECO:0000256" key="4">
    <source>
        <dbReference type="ARBA" id="ARBA00022448"/>
    </source>
</evidence>
<comment type="subunit">
    <text evidence="3">F-type ATPases have 2 components, CF(1) - the catalytic core - and CF(0) - the membrane proton channel.</text>
</comment>
<evidence type="ECO:0000256" key="7">
    <source>
        <dbReference type="ARBA" id="ARBA00022781"/>
    </source>
</evidence>
<dbReference type="GO" id="GO:0015986">
    <property type="term" value="P:proton motive force-driven ATP synthesis"/>
    <property type="evidence" value="ECO:0007669"/>
    <property type="project" value="InterPro"/>
</dbReference>
<reference evidence="14" key="1">
    <citation type="journal article" date="2019" name="Mitochondrial DNA Part B Resour">
        <title>Complete mitochondrial genome sequence of Tapinoma melanocephalum (Hymenoptera: Formicidae).</title>
        <authorList>
            <person name="Du Y."/>
            <person name="Song X."/>
            <person name="Yu H."/>
            <person name="Lu Z."/>
        </authorList>
    </citation>
    <scope>NUCLEOTIDE SEQUENCE</scope>
</reference>
<accession>A0A6B9VFR1</accession>
<evidence type="ECO:0000256" key="9">
    <source>
        <dbReference type="ARBA" id="ARBA00023065"/>
    </source>
</evidence>
<evidence type="ECO:0000256" key="3">
    <source>
        <dbReference type="ARBA" id="ARBA00011291"/>
    </source>
</evidence>
<organism evidence="14">
    <name type="scientific">Tapinoma melanocephalum</name>
    <dbReference type="NCBI Taxonomy" id="219810"/>
    <lineage>
        <taxon>Eukaryota</taxon>
        <taxon>Metazoa</taxon>
        <taxon>Ecdysozoa</taxon>
        <taxon>Arthropoda</taxon>
        <taxon>Hexapoda</taxon>
        <taxon>Insecta</taxon>
        <taxon>Pterygota</taxon>
        <taxon>Neoptera</taxon>
        <taxon>Endopterygota</taxon>
        <taxon>Hymenoptera</taxon>
        <taxon>Apocrita</taxon>
        <taxon>Aculeata</taxon>
        <taxon>Formicoidea</taxon>
        <taxon>Formicidae</taxon>
        <taxon>Dolichoderinae</taxon>
        <taxon>Tapinoma</taxon>
    </lineage>
</organism>
<feature type="transmembrane region" description="Helical" evidence="13">
    <location>
        <begin position="6"/>
        <end position="30"/>
    </location>
</feature>
<dbReference type="InterPro" id="IPR001421">
    <property type="entry name" value="ATP8_metazoa"/>
</dbReference>
<dbReference type="GO" id="GO:0045259">
    <property type="term" value="C:proton-transporting ATP synthase complex"/>
    <property type="evidence" value="ECO:0007669"/>
    <property type="project" value="UniProtKB-KW"/>
</dbReference>
<evidence type="ECO:0000313" key="14">
    <source>
        <dbReference type="EMBL" id="QHN89255.1"/>
    </source>
</evidence>
<evidence type="ECO:0000256" key="8">
    <source>
        <dbReference type="ARBA" id="ARBA00022989"/>
    </source>
</evidence>
<evidence type="ECO:0000256" key="10">
    <source>
        <dbReference type="ARBA" id="ARBA00023128"/>
    </source>
</evidence>
<name>A0A6B9VFR1_9HYME</name>
<keyword evidence="10 12" id="KW-0496">Mitochondrion</keyword>
<keyword evidence="5 12" id="KW-0138">CF(0)</keyword>
<keyword evidence="6 12" id="KW-0812">Transmembrane</keyword>
<keyword evidence="8 13" id="KW-1133">Transmembrane helix</keyword>
<dbReference type="GO" id="GO:0031966">
    <property type="term" value="C:mitochondrial membrane"/>
    <property type="evidence" value="ECO:0007669"/>
    <property type="project" value="UniProtKB-SubCell"/>
</dbReference>
<evidence type="ECO:0000256" key="11">
    <source>
        <dbReference type="ARBA" id="ARBA00023136"/>
    </source>
</evidence>
<evidence type="ECO:0000256" key="1">
    <source>
        <dbReference type="ARBA" id="ARBA00004304"/>
    </source>
</evidence>
<evidence type="ECO:0000256" key="12">
    <source>
        <dbReference type="RuleBase" id="RU003661"/>
    </source>
</evidence>
<dbReference type="Pfam" id="PF00895">
    <property type="entry name" value="ATP-synt_8"/>
    <property type="match status" value="1"/>
</dbReference>
<keyword evidence="7 12" id="KW-0375">Hydrogen ion transport</keyword>
<keyword evidence="4 12" id="KW-0813">Transport</keyword>
<dbReference type="EMBL" id="MN397938">
    <property type="protein sequence ID" value="QHN89255.1"/>
    <property type="molecule type" value="Genomic_DNA"/>
</dbReference>
<protein>
    <recommendedName>
        <fullName evidence="12">ATP synthase complex subunit 8</fullName>
    </recommendedName>
</protein>
<evidence type="ECO:0000256" key="6">
    <source>
        <dbReference type="ARBA" id="ARBA00022692"/>
    </source>
</evidence>
<sequence>MPQMMPMLWFLIFLLTLTIFLTLYMMINFYKLYHLNQSQKLTSLHSKSWNWKW</sequence>
<evidence type="ECO:0000256" key="5">
    <source>
        <dbReference type="ARBA" id="ARBA00022547"/>
    </source>
</evidence>
<geneLocation type="mitochondrion" evidence="14"/>
<gene>
    <name evidence="14" type="primary">ATP8</name>
</gene>
<proteinExistence type="inferred from homology"/>
<dbReference type="GO" id="GO:0015078">
    <property type="term" value="F:proton transmembrane transporter activity"/>
    <property type="evidence" value="ECO:0007669"/>
    <property type="project" value="InterPro"/>
</dbReference>
<comment type="subcellular location">
    <subcellularLocation>
        <location evidence="1 12">Mitochondrion membrane</location>
        <topology evidence="1 12">Single-pass membrane protein</topology>
    </subcellularLocation>
</comment>
<dbReference type="AlphaFoldDB" id="A0A6B9VFR1"/>
<comment type="similarity">
    <text evidence="2 12">Belongs to the ATPase protein 8 family.</text>
</comment>
<keyword evidence="9 12" id="KW-0406">Ion transport</keyword>
<evidence type="ECO:0000256" key="13">
    <source>
        <dbReference type="SAM" id="Phobius"/>
    </source>
</evidence>